<dbReference type="OrthoDB" id="9784844at2"/>
<dbReference type="PANTHER" id="PTHR40076:SF1">
    <property type="entry name" value="MEMBRANE PROTEIN"/>
    <property type="match status" value="1"/>
</dbReference>
<keyword evidence="1" id="KW-0812">Transmembrane</keyword>
<name>A0A3Q9BL18_9LACT</name>
<dbReference type="Proteomes" id="UP000273326">
    <property type="component" value="Chromosome"/>
</dbReference>
<sequence length="192" mass="22488">MNRKHFKSIARENIRINYLPWLIVAIISIFISYQQTSNDFGHQVHFRWLHILELVFSVGLARVAIDLSLHTFEDIKSSLFWNRQWLKEICAIFLINLYAALWGILLIIPGIMKSYAYSFVPYILAEDEEISISDAIAVSQDLTEGYKWELFVLDLSFILWDILAAFTFGLAAFYSEPYKKATWAQYYLNLSR</sequence>
<evidence type="ECO:0000313" key="2">
    <source>
        <dbReference type="EMBL" id="AZP04389.1"/>
    </source>
</evidence>
<dbReference type="KEGG" id="jeh:EJN90_06950"/>
<dbReference type="InterPro" id="IPR010380">
    <property type="entry name" value="DUF975"/>
</dbReference>
<reference evidence="3" key="1">
    <citation type="submission" date="2018-12" db="EMBL/GenBank/DDBJ databases">
        <title>Complete genome sequencing of Jeotgalibaca sp. H21T32.</title>
        <authorList>
            <person name="Bae J.-W."/>
            <person name="Lee S.-Y."/>
        </authorList>
    </citation>
    <scope>NUCLEOTIDE SEQUENCE [LARGE SCALE GENOMIC DNA]</scope>
    <source>
        <strain evidence="3">H21T32</strain>
    </source>
</reference>
<protein>
    <submittedName>
        <fullName evidence="2">DUF975 family protein</fullName>
    </submittedName>
</protein>
<proteinExistence type="predicted"/>
<organism evidence="2 3">
    <name type="scientific">Jeotgalibaca ciconiae</name>
    <dbReference type="NCBI Taxonomy" id="2496265"/>
    <lineage>
        <taxon>Bacteria</taxon>
        <taxon>Bacillati</taxon>
        <taxon>Bacillota</taxon>
        <taxon>Bacilli</taxon>
        <taxon>Lactobacillales</taxon>
        <taxon>Carnobacteriaceae</taxon>
        <taxon>Jeotgalibaca</taxon>
    </lineage>
</organism>
<dbReference type="EMBL" id="CP034465">
    <property type="protein sequence ID" value="AZP04389.1"/>
    <property type="molecule type" value="Genomic_DNA"/>
</dbReference>
<dbReference type="PANTHER" id="PTHR40076">
    <property type="entry name" value="MEMBRANE PROTEIN-RELATED"/>
    <property type="match status" value="1"/>
</dbReference>
<feature type="transmembrane region" description="Helical" evidence="1">
    <location>
        <begin position="89"/>
        <end position="112"/>
    </location>
</feature>
<keyword evidence="1" id="KW-0472">Membrane</keyword>
<keyword evidence="3" id="KW-1185">Reference proteome</keyword>
<dbReference type="Pfam" id="PF06161">
    <property type="entry name" value="DUF975"/>
    <property type="match status" value="1"/>
</dbReference>
<gene>
    <name evidence="2" type="ORF">EJN90_06950</name>
</gene>
<dbReference type="RefSeq" id="WP_126109755.1">
    <property type="nucleotide sequence ID" value="NZ_CP034465.1"/>
</dbReference>
<keyword evidence="1" id="KW-1133">Transmembrane helix</keyword>
<evidence type="ECO:0000313" key="3">
    <source>
        <dbReference type="Proteomes" id="UP000273326"/>
    </source>
</evidence>
<feature type="transmembrane region" description="Helical" evidence="1">
    <location>
        <begin position="48"/>
        <end position="69"/>
    </location>
</feature>
<dbReference type="AlphaFoldDB" id="A0A3Q9BL18"/>
<accession>A0A3Q9BL18</accession>
<feature type="transmembrane region" description="Helical" evidence="1">
    <location>
        <begin position="150"/>
        <end position="174"/>
    </location>
</feature>
<feature type="transmembrane region" description="Helical" evidence="1">
    <location>
        <begin position="16"/>
        <end position="36"/>
    </location>
</feature>
<evidence type="ECO:0000256" key="1">
    <source>
        <dbReference type="SAM" id="Phobius"/>
    </source>
</evidence>